<proteinExistence type="predicted"/>
<protein>
    <recommendedName>
        <fullName evidence="3">Acetoacetate decarboxylase</fullName>
    </recommendedName>
</protein>
<dbReference type="RefSeq" id="WP_268787207.1">
    <property type="nucleotide sequence ID" value="NZ_JAPQYE010000011.1"/>
</dbReference>
<dbReference type="Proteomes" id="UP001084650">
    <property type="component" value="Unassembled WGS sequence"/>
</dbReference>
<dbReference type="EMBL" id="JAPQYE010000011">
    <property type="protein sequence ID" value="MCZ0730687.1"/>
    <property type="molecule type" value="Genomic_DNA"/>
</dbReference>
<evidence type="ECO:0000313" key="1">
    <source>
        <dbReference type="EMBL" id="MCZ0730687.1"/>
    </source>
</evidence>
<reference evidence="1" key="1">
    <citation type="submission" date="2022-12" db="EMBL/GenBank/DDBJ databases">
        <title>Whole genome sequence of Mycolicibacterium iranicum strain SBH312.</title>
        <authorList>
            <person name="Jani J."/>
            <person name="Arifin Mustapha Z."/>
            <person name="Ahmed K."/>
            <person name="Kai Ling C."/>
        </authorList>
    </citation>
    <scope>NUCLEOTIDE SEQUENCE</scope>
    <source>
        <strain evidence="1">SBH312</strain>
    </source>
</reference>
<organism evidence="1 2">
    <name type="scientific">Mycolicibacterium iranicum</name>
    <name type="common">Mycobacterium iranicum</name>
    <dbReference type="NCBI Taxonomy" id="912594"/>
    <lineage>
        <taxon>Bacteria</taxon>
        <taxon>Bacillati</taxon>
        <taxon>Actinomycetota</taxon>
        <taxon>Actinomycetes</taxon>
        <taxon>Mycobacteriales</taxon>
        <taxon>Mycobacteriaceae</taxon>
        <taxon>Mycolicibacterium</taxon>
    </lineage>
</organism>
<keyword evidence="2" id="KW-1185">Reference proteome</keyword>
<comment type="caution">
    <text evidence="1">The sequence shown here is derived from an EMBL/GenBank/DDBJ whole genome shotgun (WGS) entry which is preliminary data.</text>
</comment>
<evidence type="ECO:0008006" key="3">
    <source>
        <dbReference type="Google" id="ProtNLM"/>
    </source>
</evidence>
<gene>
    <name evidence="1" type="ORF">OY187_21790</name>
</gene>
<sequence>MRTASYYHGGVPGKQPGDRIVPAAHLGLDYSTAYSWAPGTLPQIPRYRPDLVYFTTHLGVARGYAARYMNSQSEAEPGDVYRVVVPGPIEPDPDFDHPRTGGIYGASPTPVTVEAVVQRGVALTLRQQNQAAWPYRMFYANFEEIHDQDGTVLASTEMRLHGAADEYLRLLPKWMDASEFGNGGRLWSPGRPGGSWATPDEVLDLVDHLALDTGPHLISGKNIRAARFVERGSRTPILFGTLQCRECSAQFADPTGRLSRQHVLDAAVHQAGPNLRVIAQFNGGLDGYLPALRRRHPARWTWTATPTP</sequence>
<accession>A0ABT4HKF1</accession>
<name>A0ABT4HKF1_MYCIR</name>
<evidence type="ECO:0000313" key="2">
    <source>
        <dbReference type="Proteomes" id="UP001084650"/>
    </source>
</evidence>